<gene>
    <name evidence="3" type="ORF">ENJ46_03815</name>
</gene>
<comment type="caution">
    <text evidence="3">The sequence shown here is derived from an EMBL/GenBank/DDBJ whole genome shotgun (WGS) entry which is preliminary data.</text>
</comment>
<dbReference type="EMBL" id="DRMN01000249">
    <property type="protein sequence ID" value="HFB55029.1"/>
    <property type="molecule type" value="Genomic_DNA"/>
</dbReference>
<proteinExistence type="inferred from homology"/>
<evidence type="ECO:0000256" key="1">
    <source>
        <dbReference type="ARBA" id="ARBA00010282"/>
    </source>
</evidence>
<dbReference type="Pfam" id="PF02657">
    <property type="entry name" value="SufE"/>
    <property type="match status" value="1"/>
</dbReference>
<dbReference type="InterPro" id="IPR003808">
    <property type="entry name" value="Fe-S_metab-assoc_dom"/>
</dbReference>
<feature type="domain" description="Fe-S metabolism associated" evidence="2">
    <location>
        <begin position="12"/>
        <end position="127"/>
    </location>
</feature>
<dbReference type="PANTHER" id="PTHR43597">
    <property type="entry name" value="SULFUR ACCEPTOR PROTEIN CSDE"/>
    <property type="match status" value="1"/>
</dbReference>
<dbReference type="Gene3D" id="3.90.1010.10">
    <property type="match status" value="1"/>
</dbReference>
<accession>A0A7C3FY64</accession>
<name>A0A7C3FY64_9PROT</name>
<protein>
    <submittedName>
        <fullName evidence="3">SufE family protein</fullName>
    </submittedName>
</protein>
<sequence>MEYTSDIQDLIDDFAFLDDWEDRYTHVIELGKALSPLSDTEKCDDTKVKGCVSQVWLIAHTQKNDRTILIFRGDSDAHIVKGLVAIMLKIYSGKTPDEILALDIEDIILQLGLEEHLSPQRANGLKA</sequence>
<evidence type="ECO:0000313" key="3">
    <source>
        <dbReference type="EMBL" id="HFB55029.1"/>
    </source>
</evidence>
<organism evidence="3">
    <name type="scientific">Hellea balneolensis</name>
    <dbReference type="NCBI Taxonomy" id="287478"/>
    <lineage>
        <taxon>Bacteria</taxon>
        <taxon>Pseudomonadati</taxon>
        <taxon>Pseudomonadota</taxon>
        <taxon>Alphaproteobacteria</taxon>
        <taxon>Maricaulales</taxon>
        <taxon>Robiginitomaculaceae</taxon>
        <taxon>Hellea</taxon>
    </lineage>
</organism>
<evidence type="ECO:0000259" key="2">
    <source>
        <dbReference type="Pfam" id="PF02657"/>
    </source>
</evidence>
<dbReference type="PANTHER" id="PTHR43597:SF5">
    <property type="entry name" value="SUFE-LIKE PROTEIN 2, CHLOROPLASTIC"/>
    <property type="match status" value="1"/>
</dbReference>
<comment type="similarity">
    <text evidence="1">Belongs to the SufE family.</text>
</comment>
<dbReference type="Proteomes" id="UP000886042">
    <property type="component" value="Unassembled WGS sequence"/>
</dbReference>
<reference evidence="3" key="1">
    <citation type="journal article" date="2020" name="mSystems">
        <title>Genome- and Community-Level Interaction Insights into Carbon Utilization and Element Cycling Functions of Hydrothermarchaeota in Hydrothermal Sediment.</title>
        <authorList>
            <person name="Zhou Z."/>
            <person name="Liu Y."/>
            <person name="Xu W."/>
            <person name="Pan J."/>
            <person name="Luo Z.H."/>
            <person name="Li M."/>
        </authorList>
    </citation>
    <scope>NUCLEOTIDE SEQUENCE [LARGE SCALE GENOMIC DNA]</scope>
    <source>
        <strain evidence="3">HyVt-489</strain>
    </source>
</reference>
<dbReference type="AlphaFoldDB" id="A0A7C3FY64"/>
<feature type="non-terminal residue" evidence="3">
    <location>
        <position position="127"/>
    </location>
</feature>
<dbReference type="SUPFAM" id="SSF82649">
    <property type="entry name" value="SufE/NifU"/>
    <property type="match status" value="1"/>
</dbReference>